<dbReference type="RefSeq" id="WP_344998012.1">
    <property type="nucleotide sequence ID" value="NZ_BAABFR010000057.1"/>
</dbReference>
<dbReference type="EMBL" id="BAABFR010000057">
    <property type="protein sequence ID" value="GAA4397730.1"/>
    <property type="molecule type" value="Genomic_DNA"/>
</dbReference>
<organism evidence="1 2">
    <name type="scientific">Tsukamurella soli</name>
    <dbReference type="NCBI Taxonomy" id="644556"/>
    <lineage>
        <taxon>Bacteria</taxon>
        <taxon>Bacillati</taxon>
        <taxon>Actinomycetota</taxon>
        <taxon>Actinomycetes</taxon>
        <taxon>Mycobacteriales</taxon>
        <taxon>Tsukamurellaceae</taxon>
        <taxon>Tsukamurella</taxon>
    </lineage>
</organism>
<reference evidence="2" key="1">
    <citation type="journal article" date="2019" name="Int. J. Syst. Evol. Microbiol.">
        <title>The Global Catalogue of Microorganisms (GCM) 10K type strain sequencing project: providing services to taxonomists for standard genome sequencing and annotation.</title>
        <authorList>
            <consortium name="The Broad Institute Genomics Platform"/>
            <consortium name="The Broad Institute Genome Sequencing Center for Infectious Disease"/>
            <person name="Wu L."/>
            <person name="Ma J."/>
        </authorList>
    </citation>
    <scope>NUCLEOTIDE SEQUENCE [LARGE SCALE GENOMIC DNA]</scope>
    <source>
        <strain evidence="2">JCM 17688</strain>
    </source>
</reference>
<evidence type="ECO:0000313" key="1">
    <source>
        <dbReference type="EMBL" id="GAA4397730.1"/>
    </source>
</evidence>
<evidence type="ECO:0000313" key="2">
    <source>
        <dbReference type="Proteomes" id="UP001500635"/>
    </source>
</evidence>
<protein>
    <submittedName>
        <fullName evidence="1">Uncharacterized protein</fullName>
    </submittedName>
</protein>
<gene>
    <name evidence="1" type="ORF">GCM10023147_33330</name>
</gene>
<accession>A0ABP8JY47</accession>
<comment type="caution">
    <text evidence="1">The sequence shown here is derived from an EMBL/GenBank/DDBJ whole genome shotgun (WGS) entry which is preliminary data.</text>
</comment>
<sequence>MYAISSLPMTDAPPEQLAGWLRGHWPESQVMASLRDTAISLLRVAGADNVAAALRHHARDDRSHYY</sequence>
<name>A0ABP8JY47_9ACTN</name>
<keyword evidence="2" id="KW-1185">Reference proteome</keyword>
<dbReference type="Proteomes" id="UP001500635">
    <property type="component" value="Unassembled WGS sequence"/>
</dbReference>
<proteinExistence type="predicted"/>